<feature type="region of interest" description="Disordered" evidence="2">
    <location>
        <begin position="74"/>
        <end position="97"/>
    </location>
</feature>
<evidence type="ECO:0000313" key="3">
    <source>
        <dbReference type="EMBL" id="BES84832.1"/>
    </source>
</evidence>
<comment type="similarity">
    <text evidence="1">Belongs to the UPF0181 family.</text>
</comment>
<evidence type="ECO:0000256" key="2">
    <source>
        <dbReference type="SAM" id="MobiDB-lite"/>
    </source>
</evidence>
<dbReference type="KEGG" id="parl:PEC302110_19290"/>
<dbReference type="NCBIfam" id="NF003476">
    <property type="entry name" value="PRK05114.1"/>
    <property type="match status" value="1"/>
</dbReference>
<dbReference type="HAMAP" id="MF_00507">
    <property type="entry name" value="UPF0181"/>
    <property type="match status" value="1"/>
</dbReference>
<reference evidence="4" key="1">
    <citation type="journal article" date="2024" name="Int. J. Syst. Evol. Microbiol.">
        <title>Pectobacterium araliae sp. nov., a pathogen causing bacterial soft rot of Japanese angelica tree in Japan.</title>
        <authorList>
            <person name="Sawada H."/>
            <person name="Someya N."/>
            <person name="Morohoshi T."/>
            <person name="Ono M."/>
            <person name="Satou M."/>
        </authorList>
    </citation>
    <scope>NUCLEOTIDE SEQUENCE [LARGE SCALE GENOMIC DNA]</scope>
    <source>
        <strain evidence="4">MAFF 302110</strain>
    </source>
</reference>
<dbReference type="EMBL" id="AP028908">
    <property type="protein sequence ID" value="BES84832.1"/>
    <property type="molecule type" value="Genomic_DNA"/>
</dbReference>
<organism evidence="3 4">
    <name type="scientific">Pectobacterium araliae</name>
    <dbReference type="NCBI Taxonomy" id="3073862"/>
    <lineage>
        <taxon>Bacteria</taxon>
        <taxon>Pseudomonadati</taxon>
        <taxon>Pseudomonadota</taxon>
        <taxon>Gammaproteobacteria</taxon>
        <taxon>Enterobacterales</taxon>
        <taxon>Pectobacteriaceae</taxon>
        <taxon>Pectobacterium</taxon>
    </lineage>
</organism>
<dbReference type="AlphaFoldDB" id="A0AAN0KAE4"/>
<protein>
    <recommendedName>
        <fullName evidence="1">UPF0181 protein PEC302110_19290</fullName>
    </recommendedName>
</protein>
<dbReference type="Proteomes" id="UP001377830">
    <property type="component" value="Chromosome"/>
</dbReference>
<dbReference type="InterPro" id="IPR005371">
    <property type="entry name" value="UPF0181"/>
</dbReference>
<proteinExistence type="inferred from homology"/>
<name>A0AAN0KAE4_9GAMM</name>
<dbReference type="Pfam" id="PF03701">
    <property type="entry name" value="UPF0181"/>
    <property type="match status" value="1"/>
</dbReference>
<keyword evidence="4" id="KW-1185">Reference proteome</keyword>
<gene>
    <name evidence="3" type="ORF">PEC302110_19290</name>
</gene>
<evidence type="ECO:0000256" key="1">
    <source>
        <dbReference type="HAMAP-Rule" id="MF_00507"/>
    </source>
</evidence>
<accession>A0AAN0KAE4</accession>
<evidence type="ECO:0000313" key="4">
    <source>
        <dbReference type="Proteomes" id="UP001377830"/>
    </source>
</evidence>
<sequence length="97" mass="10945">MPKRTCDDKREFTNQETIMIAGMPALTHKQQQDAVERIQELMSEGMSSGQAIALVAAEIRKNHKGGNVAVMFDEDDDAFNDSDEEHLFDDGEEEEEQ</sequence>